<comment type="caution">
    <text evidence="1">The sequence shown here is derived from an EMBL/GenBank/DDBJ whole genome shotgun (WGS) entry which is preliminary data.</text>
</comment>
<reference evidence="1 2" key="2">
    <citation type="submission" date="2013-09" db="EMBL/GenBank/DDBJ databases">
        <title>Whole genome comparison of six Crocosphaera watsonii strains with differing phenotypes.</title>
        <authorList>
            <person name="Bench S.R."/>
            <person name="Heller P."/>
            <person name="Frank I."/>
            <person name="Arciniega M."/>
            <person name="Shilova I.N."/>
            <person name="Zehr J.P."/>
        </authorList>
    </citation>
    <scope>NUCLEOTIDE SEQUENCE [LARGE SCALE GENOMIC DNA]</scope>
    <source>
        <strain evidence="1 2">WH 8502</strain>
    </source>
</reference>
<reference evidence="1 2" key="1">
    <citation type="submission" date="2013-01" db="EMBL/GenBank/DDBJ databases">
        <authorList>
            <person name="Bench S."/>
        </authorList>
    </citation>
    <scope>NUCLEOTIDE SEQUENCE [LARGE SCALE GENOMIC DNA]</scope>
    <source>
        <strain evidence="1 2">WH 8502</strain>
    </source>
</reference>
<name>T2II27_CROWT</name>
<evidence type="ECO:0000313" key="2">
    <source>
        <dbReference type="Proteomes" id="UP000018348"/>
    </source>
</evidence>
<sequence>MIWILFNMLIKIDVSVVQSFENSNSWPDDLIIALENLALARREGKHSIIADLNTLKIIAKCSDLSKNAKISYKKILNDRPKFKAYLSHVSRYIEIIHPCNVNKIDSNSGKDIIKLPYTFFNDSETIQKSILLCENLQDTEFYKIIAETFCKWKRLNIKPKFEPSLGGGNTISTVYENIQNKKKRLCLCIVDSDKLSPNSSLGSTARNIKQKDDNTSVTTLLYILPVRELENLIPLSILSELMSKNGDRENPFKQLEKIEESSVKEIRNFLDIKEGTRLKK</sequence>
<dbReference type="AlphaFoldDB" id="T2II27"/>
<protein>
    <submittedName>
        <fullName evidence="1">Uncharacterized protein</fullName>
    </submittedName>
</protein>
<organism evidence="1 2">
    <name type="scientific">Crocosphaera watsonii WH 8502</name>
    <dbReference type="NCBI Taxonomy" id="423474"/>
    <lineage>
        <taxon>Bacteria</taxon>
        <taxon>Bacillati</taxon>
        <taxon>Cyanobacteriota</taxon>
        <taxon>Cyanophyceae</taxon>
        <taxon>Oscillatoriophycideae</taxon>
        <taxon>Chroococcales</taxon>
        <taxon>Aphanothecaceae</taxon>
        <taxon>Crocosphaera</taxon>
    </lineage>
</organism>
<dbReference type="Proteomes" id="UP000018348">
    <property type="component" value="Unassembled WGS sequence"/>
</dbReference>
<accession>T2II27</accession>
<dbReference type="EMBL" id="CAQK01000697">
    <property type="protein sequence ID" value="CCQ52698.1"/>
    <property type="molecule type" value="Genomic_DNA"/>
</dbReference>
<evidence type="ECO:0000313" key="1">
    <source>
        <dbReference type="EMBL" id="CCQ52698.1"/>
    </source>
</evidence>
<proteinExistence type="predicted"/>
<gene>
    <name evidence="1" type="ORF">CWATWH8502_1215</name>
</gene>